<organism evidence="1">
    <name type="scientific">Brachypodium distachyon</name>
    <name type="common">Purple false brome</name>
    <name type="synonym">Trachynia distachya</name>
    <dbReference type="NCBI Taxonomy" id="15368"/>
    <lineage>
        <taxon>Eukaryota</taxon>
        <taxon>Viridiplantae</taxon>
        <taxon>Streptophyta</taxon>
        <taxon>Embryophyta</taxon>
        <taxon>Tracheophyta</taxon>
        <taxon>Spermatophyta</taxon>
        <taxon>Magnoliopsida</taxon>
        <taxon>Liliopsida</taxon>
        <taxon>Poales</taxon>
        <taxon>Poaceae</taxon>
        <taxon>BOP clade</taxon>
        <taxon>Pooideae</taxon>
        <taxon>Stipodae</taxon>
        <taxon>Brachypodieae</taxon>
        <taxon>Brachypodium</taxon>
    </lineage>
</organism>
<dbReference type="Gene3D" id="1.25.10.10">
    <property type="entry name" value="Leucine-rich Repeat Variant"/>
    <property type="match status" value="1"/>
</dbReference>
<dbReference type="OrthoDB" id="694583at2759"/>
<accession>A0A2K2DC69</accession>
<dbReference type="InterPro" id="IPR011989">
    <property type="entry name" value="ARM-like"/>
</dbReference>
<dbReference type="SUPFAM" id="SSF48371">
    <property type="entry name" value="ARM repeat"/>
    <property type="match status" value="1"/>
</dbReference>
<evidence type="ECO:0000313" key="1">
    <source>
        <dbReference type="EMBL" id="PNT71886.1"/>
    </source>
</evidence>
<reference evidence="1" key="2">
    <citation type="submission" date="2017-06" db="EMBL/GenBank/DDBJ databases">
        <title>WGS assembly of Brachypodium distachyon.</title>
        <authorList>
            <consortium name="The International Brachypodium Initiative"/>
            <person name="Lucas S."/>
            <person name="Harmon-Smith M."/>
            <person name="Lail K."/>
            <person name="Tice H."/>
            <person name="Grimwood J."/>
            <person name="Bruce D."/>
            <person name="Barry K."/>
            <person name="Shu S."/>
            <person name="Lindquist E."/>
            <person name="Wang M."/>
            <person name="Pitluck S."/>
            <person name="Vogel J.P."/>
            <person name="Garvin D.F."/>
            <person name="Mockler T.C."/>
            <person name="Schmutz J."/>
            <person name="Rokhsar D."/>
            <person name="Bevan M.W."/>
        </authorList>
    </citation>
    <scope>NUCLEOTIDE SEQUENCE</scope>
    <source>
        <strain evidence="1">Bd21</strain>
    </source>
</reference>
<dbReference type="PANTHER" id="PTHR33115">
    <property type="entry name" value="ARM REPEAT SUPERFAMILY PROTEIN"/>
    <property type="match status" value="1"/>
</dbReference>
<dbReference type="PANTHER" id="PTHR33115:SF58">
    <property type="entry name" value="CONDENSIN COMPLEX SUBUNIT 1 C-TERMINAL DOMAIN-CONTAINING PROTEIN"/>
    <property type="match status" value="1"/>
</dbReference>
<name>A0A2K2DC69_BRADI</name>
<protein>
    <recommendedName>
        <fullName evidence="4">Condensin complex subunit 1 C-terminal domain-containing protein</fullName>
    </recommendedName>
</protein>
<keyword evidence="3" id="KW-1185">Reference proteome</keyword>
<proteinExistence type="predicted"/>
<dbReference type="Gramene" id="PNT71886">
    <property type="protein sequence ID" value="PNT71886"/>
    <property type="gene ID" value="BRADI_2g36871v3"/>
</dbReference>
<dbReference type="EnsemblPlants" id="PNT71886">
    <property type="protein sequence ID" value="PNT71886"/>
    <property type="gene ID" value="BRADI_2g36871v3"/>
</dbReference>
<dbReference type="InParanoid" id="A0A2K2DC69"/>
<reference evidence="1 2" key="1">
    <citation type="journal article" date="2010" name="Nature">
        <title>Genome sequencing and analysis of the model grass Brachypodium distachyon.</title>
        <authorList>
            <consortium name="International Brachypodium Initiative"/>
        </authorList>
    </citation>
    <scope>NUCLEOTIDE SEQUENCE [LARGE SCALE GENOMIC DNA]</scope>
    <source>
        <strain evidence="1 2">Bd21</strain>
    </source>
</reference>
<dbReference type="EMBL" id="CM000881">
    <property type="protein sequence ID" value="PNT71886.1"/>
    <property type="molecule type" value="Genomic_DNA"/>
</dbReference>
<evidence type="ECO:0000313" key="2">
    <source>
        <dbReference type="EnsemblPlants" id="PNT71886"/>
    </source>
</evidence>
<reference evidence="2" key="3">
    <citation type="submission" date="2018-08" db="UniProtKB">
        <authorList>
            <consortium name="EnsemblPlants"/>
        </authorList>
    </citation>
    <scope>IDENTIFICATION</scope>
    <source>
        <strain evidence="2">cv. Bd21</strain>
    </source>
</reference>
<gene>
    <name evidence="1" type="ORF">BRADI_2g36871v3</name>
</gene>
<dbReference type="Proteomes" id="UP000008810">
    <property type="component" value="Chromosome 2"/>
</dbReference>
<dbReference type="AlphaFoldDB" id="A0A2K2DC69"/>
<dbReference type="ExpressionAtlas" id="A0A2K2DC69">
    <property type="expression patterns" value="differential"/>
</dbReference>
<sequence length="592" mass="67007">MFGLLISALALLQGVIFCYKAIFGFAKGSVVNTIIEEREFGDQTRIPISDYLNETMSGCENNPSFSRGRNLITYAVDLMRSKLPDDYLSGLRILDAFAKQLEKVVWKSGGNIVQPRRVLNRYMDENILKKYLITSASPADILQKLLQTLSSRSIYNREMRVCAARILAHIALDIHLEEFPRGIHYISSLIDTFEEYCLLQPCQRDWLVETLEEDWFAAADLFLEPSDDHTNDDSDTDLLDAYKQLVVQGLRILRKLAANDKNCRVMLDTPCLLRKIMVPLTTDLLHHIDHGAWYSIVEGSLKVMSKLTAATGQTGKKLRNEISSSKEAISNMEIILECDKCDEKMQKQVIWILSNLHQDTSSVLGTASRKKFIAMLVDIMADDNKNKEDKRTKAGWALVALSSEIETNATIIMKENDRAVDNLATMIVEKGRCRLPTAKILEYLCIHYTDDDESLRKLKNAMTNAVPRIMTRTTCMLSLCVTVCDTFSADQDFAHQFDVIAPGDGSSCSPRKLEKIVRKNMHPRPNCLKIVKLACKMFISMMKHRGSYVKQDLESFMDALSSASKDMFIVDGSMVFDITEDGTYYSLFFAKS</sequence>
<dbReference type="InterPro" id="IPR016024">
    <property type="entry name" value="ARM-type_fold"/>
</dbReference>
<evidence type="ECO:0000313" key="3">
    <source>
        <dbReference type="Proteomes" id="UP000008810"/>
    </source>
</evidence>
<evidence type="ECO:0008006" key="4">
    <source>
        <dbReference type="Google" id="ProtNLM"/>
    </source>
</evidence>